<reference evidence="4 5" key="1">
    <citation type="journal article" date="2014" name="BMC Genomics">
        <title>Comparative genome sequencing reveals chemotype-specific gene clusters in the toxigenic black mold Stachybotrys.</title>
        <authorList>
            <person name="Semeiks J."/>
            <person name="Borek D."/>
            <person name="Otwinowski Z."/>
            <person name="Grishin N.V."/>
        </authorList>
    </citation>
    <scope>NUCLEOTIDE SEQUENCE [LARGE SCALE GENOMIC DNA]</scope>
    <source>
        <strain evidence="5">CBS 109288 / IBT 7711</strain>
    </source>
</reference>
<dbReference type="Pfam" id="PF24883">
    <property type="entry name" value="NPHP3_N"/>
    <property type="match status" value="1"/>
</dbReference>
<dbReference type="HOGENOM" id="CLU_000288_34_2_1"/>
<dbReference type="Gene3D" id="1.25.40.20">
    <property type="entry name" value="Ankyrin repeat-containing domain"/>
    <property type="match status" value="1"/>
</dbReference>
<dbReference type="PANTHER" id="PTHR46082">
    <property type="entry name" value="ATP/GTP-BINDING PROTEIN-RELATED"/>
    <property type="match status" value="1"/>
</dbReference>
<dbReference type="SUPFAM" id="SSF52540">
    <property type="entry name" value="P-loop containing nucleoside triphosphate hydrolases"/>
    <property type="match status" value="1"/>
</dbReference>
<keyword evidence="2" id="KW-0040">ANK repeat</keyword>
<dbReference type="Pfam" id="PF12796">
    <property type="entry name" value="Ank_2"/>
    <property type="match status" value="2"/>
</dbReference>
<dbReference type="InterPro" id="IPR007111">
    <property type="entry name" value="NACHT_NTPase"/>
</dbReference>
<feature type="repeat" description="ANK" evidence="2">
    <location>
        <begin position="858"/>
        <end position="890"/>
    </location>
</feature>
<dbReference type="AlphaFoldDB" id="A0A084B8S1"/>
<evidence type="ECO:0000313" key="4">
    <source>
        <dbReference type="EMBL" id="KEY73950.1"/>
    </source>
</evidence>
<dbReference type="SMART" id="SM00248">
    <property type="entry name" value="ANK"/>
    <property type="match status" value="6"/>
</dbReference>
<dbReference type="PANTHER" id="PTHR46082:SF11">
    <property type="entry name" value="AAA+ ATPASE DOMAIN-CONTAINING PROTEIN-RELATED"/>
    <property type="match status" value="1"/>
</dbReference>
<feature type="repeat" description="ANK" evidence="2">
    <location>
        <begin position="759"/>
        <end position="791"/>
    </location>
</feature>
<dbReference type="Gene3D" id="3.40.50.1580">
    <property type="entry name" value="Nucleoside phosphorylase domain"/>
    <property type="match status" value="1"/>
</dbReference>
<dbReference type="SUPFAM" id="SSF53167">
    <property type="entry name" value="Purine and uridine phosphorylases"/>
    <property type="match status" value="1"/>
</dbReference>
<dbReference type="SUPFAM" id="SSF48403">
    <property type="entry name" value="Ankyrin repeat"/>
    <property type="match status" value="1"/>
</dbReference>
<dbReference type="Proteomes" id="UP000028045">
    <property type="component" value="Unassembled WGS sequence"/>
</dbReference>
<feature type="repeat" description="ANK" evidence="2">
    <location>
        <begin position="825"/>
        <end position="857"/>
    </location>
</feature>
<dbReference type="InterPro" id="IPR056884">
    <property type="entry name" value="NPHP3-like_N"/>
</dbReference>
<dbReference type="InterPro" id="IPR002110">
    <property type="entry name" value="Ankyrin_rpt"/>
</dbReference>
<organism evidence="4 5">
    <name type="scientific">Stachybotrys chartarum (strain CBS 109288 / IBT 7711)</name>
    <name type="common">Toxic black mold</name>
    <name type="synonym">Stilbospora chartarum</name>
    <dbReference type="NCBI Taxonomy" id="1280523"/>
    <lineage>
        <taxon>Eukaryota</taxon>
        <taxon>Fungi</taxon>
        <taxon>Dikarya</taxon>
        <taxon>Ascomycota</taxon>
        <taxon>Pezizomycotina</taxon>
        <taxon>Sordariomycetes</taxon>
        <taxon>Hypocreomycetidae</taxon>
        <taxon>Hypocreales</taxon>
        <taxon>Stachybotryaceae</taxon>
        <taxon>Stachybotrys</taxon>
    </lineage>
</organism>
<evidence type="ECO:0000259" key="3">
    <source>
        <dbReference type="PROSITE" id="PS50837"/>
    </source>
</evidence>
<dbReference type="EMBL" id="KL647691">
    <property type="protein sequence ID" value="KEY73950.1"/>
    <property type="molecule type" value="Genomic_DNA"/>
</dbReference>
<name>A0A084B8S1_STACB</name>
<dbReference type="InterPro" id="IPR036770">
    <property type="entry name" value="Ankyrin_rpt-contain_sf"/>
</dbReference>
<feature type="domain" description="NACHT" evidence="3">
    <location>
        <begin position="348"/>
        <end position="488"/>
    </location>
</feature>
<dbReference type="PROSITE" id="PS50088">
    <property type="entry name" value="ANK_REPEAT"/>
    <property type="match status" value="4"/>
</dbReference>
<sequence length="929" mass="102930">MATLPKGEYGTVSAATVARDMLHSFPNIRIGLMVGIGGGAPTAEHDVRLGDIVVSGRDGDEGGVFQYDFGKTIQDQTFRHTQHLNQPPQLLLAAVGGLEAQYEADGHQLEAQVKQIFEKKTRLRTKYSRPPVVSDKLYQSDIVHRGPPENCSEACGDGPDYLVQRRERGEEDDNPTIHYGLIASANQLMKDAKIRDRLAADKGVLCFETEAAGLMNHFPCLVIRGICDYADSHKNKEWQGYAAMVAAAYAKELLLQIPANKVEAERRIAETLDVIERKMDGIERIASATQAAIDHFTSGHHTDKIKDWLCPPNHSTNINHARKLRHEGTGDWLLADPFFQSWHSGSRRHLWLYGLAGCGKTILSATVLDHLTKVNNGPFLSFYFEFSDTKKQTLDGMLRSLAFQVFQHRTASRAHLEALYQSHYDGHNKPSTATLSDVVYKMLTEEDKLYIVLDALDESTTRSELLQWIKDTSSRPELHHVQLLCTSRRELEFKRDLPELIGRENCFSLDKQAVNADIRAYVKSQLANRQEFKVKKLSEDLIGLIQRKVGDGADGIWVPNSSPISNNYLTPGIAIKETLERLPKNLPETYKRMLEEIPENLKTGATRLLQFLVHTQWPLTVQEAVEVIATEIGADFQYFDIDRRVFDGTEVLRYCPGLMCIVEARDHLDIIRTELHLAHFSVKEFLETQAHFKQQNASIIITQTCLTYLTDITGSHTEIERDFPMARLAAKIWTSHAGLIKVAEELIARGADVNTQGGEFGNALQAASFTDKSEIMKLLLENGADINAEGGYYGNALQAALLQGHAKIVKLLLENGANANVEGGHFGNALQIASSEGYSEIVKLLLENGANANAEGGYYGSALQAALFQGHTEIAKLLLENGANASAEGGKFGNAQQIASSRGYNEIVKLLLENGANAHAEGGYYGNTL</sequence>
<dbReference type="InterPro" id="IPR035994">
    <property type="entry name" value="Nucleoside_phosphorylase_sf"/>
</dbReference>
<evidence type="ECO:0000256" key="2">
    <source>
        <dbReference type="PROSITE-ProRule" id="PRU00023"/>
    </source>
</evidence>
<dbReference type="Gene3D" id="3.40.50.300">
    <property type="entry name" value="P-loop containing nucleotide triphosphate hydrolases"/>
    <property type="match status" value="1"/>
</dbReference>
<keyword evidence="1" id="KW-0677">Repeat</keyword>
<dbReference type="OrthoDB" id="194358at2759"/>
<gene>
    <name evidence="4" type="ORF">S7711_09447</name>
</gene>
<evidence type="ECO:0000313" key="5">
    <source>
        <dbReference type="Proteomes" id="UP000028045"/>
    </source>
</evidence>
<protein>
    <recommendedName>
        <fullName evidence="3">NACHT domain-containing protein</fullName>
    </recommendedName>
</protein>
<keyword evidence="5" id="KW-1185">Reference proteome</keyword>
<dbReference type="InterPro" id="IPR027417">
    <property type="entry name" value="P-loop_NTPase"/>
</dbReference>
<dbReference type="GO" id="GO:0009116">
    <property type="term" value="P:nucleoside metabolic process"/>
    <property type="evidence" value="ECO:0007669"/>
    <property type="project" value="InterPro"/>
</dbReference>
<dbReference type="PROSITE" id="PS50837">
    <property type="entry name" value="NACHT"/>
    <property type="match status" value="1"/>
</dbReference>
<evidence type="ECO:0000256" key="1">
    <source>
        <dbReference type="ARBA" id="ARBA00022737"/>
    </source>
</evidence>
<feature type="repeat" description="ANK" evidence="2">
    <location>
        <begin position="792"/>
        <end position="824"/>
    </location>
</feature>
<dbReference type="PROSITE" id="PS50297">
    <property type="entry name" value="ANK_REP_REGION"/>
    <property type="match status" value="4"/>
</dbReference>
<dbReference type="InterPro" id="IPR053137">
    <property type="entry name" value="NLR-like"/>
</dbReference>
<proteinExistence type="predicted"/>
<accession>A0A084B8S1</accession>
<dbReference type="GO" id="GO:0003824">
    <property type="term" value="F:catalytic activity"/>
    <property type="evidence" value="ECO:0007669"/>
    <property type="project" value="InterPro"/>
</dbReference>